<dbReference type="OrthoDB" id="6636843at2"/>
<feature type="binding site" evidence="4">
    <location>
        <position position="464"/>
    </location>
    <ligand>
        <name>Fe cation</name>
        <dbReference type="ChEBI" id="CHEBI:24875"/>
        <note>catalytic</note>
    </ligand>
</feature>
<dbReference type="KEGG" id="enn:FRE64_11700"/>
<dbReference type="Proteomes" id="UP000318453">
    <property type="component" value="Chromosome"/>
</dbReference>
<organism evidence="5 6">
    <name type="scientific">Euhalothece natronophila Z-M001</name>
    <dbReference type="NCBI Taxonomy" id="522448"/>
    <lineage>
        <taxon>Bacteria</taxon>
        <taxon>Bacillati</taxon>
        <taxon>Cyanobacteriota</taxon>
        <taxon>Cyanophyceae</taxon>
        <taxon>Oscillatoriophycideae</taxon>
        <taxon>Chroococcales</taxon>
        <taxon>Halothecacae</taxon>
        <taxon>Halothece cluster</taxon>
        <taxon>Euhalothece</taxon>
    </lineage>
</organism>
<name>A0A5B8NR55_9CHRO</name>
<evidence type="ECO:0000313" key="5">
    <source>
        <dbReference type="EMBL" id="QDZ40560.1"/>
    </source>
</evidence>
<evidence type="ECO:0000256" key="3">
    <source>
        <dbReference type="ARBA" id="ARBA00023004"/>
    </source>
</evidence>
<dbReference type="InterPro" id="IPR004294">
    <property type="entry name" value="Carotenoid_Oase"/>
</dbReference>
<comment type="cofactor">
    <cofactor evidence="4">
        <name>Fe(2+)</name>
        <dbReference type="ChEBI" id="CHEBI:29033"/>
    </cofactor>
    <text evidence="4">Binds 1 Fe(2+) ion per subunit.</text>
</comment>
<protein>
    <submittedName>
        <fullName evidence="5">Uncharacterized protein</fullName>
    </submittedName>
</protein>
<reference evidence="5" key="1">
    <citation type="submission" date="2019-08" db="EMBL/GenBank/DDBJ databases">
        <title>Carotenoids and Carotenoid Binding Proteins in the Halophilic Cyanobacterium Euhalothece sp. ZM00.</title>
        <authorList>
            <person name="Cho S.M."/>
            <person name="Song J.Y."/>
            <person name="Park Y.-I."/>
        </authorList>
    </citation>
    <scope>NUCLEOTIDE SEQUENCE [LARGE SCALE GENOMIC DNA]</scope>
    <source>
        <strain evidence="5">Z-M001</strain>
    </source>
</reference>
<keyword evidence="6" id="KW-1185">Reference proteome</keyword>
<comment type="similarity">
    <text evidence="1">Belongs to the carotenoid oxygenase family.</text>
</comment>
<dbReference type="PANTHER" id="PTHR10543">
    <property type="entry name" value="BETA-CAROTENE DIOXYGENASE"/>
    <property type="match status" value="1"/>
</dbReference>
<sequence length="474" mass="52870">MSQNAWFKALKTPPQEFPLTPISVVSGSIPQALRGTLYRNGPACLQRGGQQVGHWFDGDGAILAVHFTSEGAKAVYRYVQTEGYQAEVKANEYLFPNYGMTVPGPFWKNWGKDVKNSANTSVLALEDKLLALWEGGLPHGLDLNTLDTFGTDQLESLSLGSPFSAHPKVDPETGEIYNFGAIPGTKVTLQVYKSQPNGKVIDTASIELDGLSVIHDFVLAGRYLVFLVPPVRVQLLPVLFGFKSFSDAMQWKPQLGTEIIVLDRATLSVVSRTKTDPWYQWHFANGYEEEDGTVVAEFARYADFTTNQYLKEIPTGSPSVSANANLWQLRLDPKTGKILDSQPLVERHCEFPVVDASRVGKYHKDTYFSIMREGVDPQNELLGAIARYHHPTSTLTIADAGENRYPSEPIFVPNPENSDTGWLLTVVYDGNEHQSQVWIYQSDQLEQEPICRLQLPQVIPHSFHGNWKPSSNKK</sequence>
<feature type="binding site" evidence="4">
    <location>
        <position position="215"/>
    </location>
    <ligand>
        <name>Fe cation</name>
        <dbReference type="ChEBI" id="CHEBI:24875"/>
        <note>catalytic</note>
    </ligand>
</feature>
<dbReference type="Pfam" id="PF03055">
    <property type="entry name" value="RPE65"/>
    <property type="match status" value="1"/>
</dbReference>
<evidence type="ECO:0000256" key="2">
    <source>
        <dbReference type="ARBA" id="ARBA00022723"/>
    </source>
</evidence>
<feature type="binding site" evidence="4">
    <location>
        <position position="166"/>
    </location>
    <ligand>
        <name>Fe cation</name>
        <dbReference type="ChEBI" id="CHEBI:24875"/>
        <note>catalytic</note>
    </ligand>
</feature>
<dbReference type="AlphaFoldDB" id="A0A5B8NR55"/>
<feature type="binding site" evidence="4">
    <location>
        <position position="282"/>
    </location>
    <ligand>
        <name>Fe cation</name>
        <dbReference type="ChEBI" id="CHEBI:24875"/>
        <note>catalytic</note>
    </ligand>
</feature>
<dbReference type="GO" id="GO:0010436">
    <property type="term" value="F:carotenoid dioxygenase activity"/>
    <property type="evidence" value="ECO:0007669"/>
    <property type="project" value="TreeGrafter"/>
</dbReference>
<evidence type="ECO:0000313" key="6">
    <source>
        <dbReference type="Proteomes" id="UP000318453"/>
    </source>
</evidence>
<dbReference type="GO" id="GO:0046872">
    <property type="term" value="F:metal ion binding"/>
    <property type="evidence" value="ECO:0007669"/>
    <property type="project" value="UniProtKB-KW"/>
</dbReference>
<evidence type="ECO:0000256" key="4">
    <source>
        <dbReference type="PIRSR" id="PIRSR604294-1"/>
    </source>
</evidence>
<dbReference type="RefSeq" id="WP_146296409.1">
    <property type="nucleotide sequence ID" value="NZ_CP042326.1"/>
</dbReference>
<gene>
    <name evidence="5" type="ORF">FRE64_11700</name>
</gene>
<accession>A0A5B8NR55</accession>
<proteinExistence type="inferred from homology"/>
<dbReference type="EMBL" id="CP042326">
    <property type="protein sequence ID" value="QDZ40560.1"/>
    <property type="molecule type" value="Genomic_DNA"/>
</dbReference>
<dbReference type="GO" id="GO:0016121">
    <property type="term" value="P:carotene catabolic process"/>
    <property type="evidence" value="ECO:0007669"/>
    <property type="project" value="TreeGrafter"/>
</dbReference>
<dbReference type="PANTHER" id="PTHR10543:SF139">
    <property type="entry name" value="DIOXYGENASE"/>
    <property type="match status" value="1"/>
</dbReference>
<evidence type="ECO:0000256" key="1">
    <source>
        <dbReference type="ARBA" id="ARBA00006787"/>
    </source>
</evidence>
<keyword evidence="2 4" id="KW-0479">Metal-binding</keyword>
<keyword evidence="3 4" id="KW-0408">Iron</keyword>